<organism evidence="1 2">
    <name type="scientific">Bacteroides clarus</name>
    <dbReference type="NCBI Taxonomy" id="626929"/>
    <lineage>
        <taxon>Bacteria</taxon>
        <taxon>Pseudomonadati</taxon>
        <taxon>Bacteroidota</taxon>
        <taxon>Bacteroidia</taxon>
        <taxon>Bacteroidales</taxon>
        <taxon>Bacteroidaceae</taxon>
        <taxon>Bacteroides</taxon>
    </lineage>
</organism>
<evidence type="ECO:0000313" key="1">
    <source>
        <dbReference type="EMBL" id="RGT30786.1"/>
    </source>
</evidence>
<name>A0A412MZN0_9BACE</name>
<comment type="caution">
    <text evidence="1">The sequence shown here is derived from an EMBL/GenBank/DDBJ whole genome shotgun (WGS) entry which is preliminary data.</text>
</comment>
<proteinExistence type="predicted"/>
<evidence type="ECO:0000313" key="2">
    <source>
        <dbReference type="Proteomes" id="UP000285159"/>
    </source>
</evidence>
<dbReference type="RefSeq" id="WP_118468830.1">
    <property type="nucleotide sequence ID" value="NZ_CABIZW010000001.1"/>
</dbReference>
<dbReference type="Proteomes" id="UP000285159">
    <property type="component" value="Unassembled WGS sequence"/>
</dbReference>
<sequence length="172" mass="20080">MTFSEYIEKLAERHIDIRHKKNGEVHFLSSEREKHTALDSVLHYPAVILDRGYGFGYGGGPGAYKKDRNYLLFVVEHVSDTSDYVQIETVLEKCERILDEIFNQILEDKRKNRQWLAFSLEEVEADYVVNSDNQLYGVIAAIPLSEPYKSINCRKAFLLDRTFDETFDKTYK</sequence>
<reference evidence="1 2" key="1">
    <citation type="submission" date="2018-08" db="EMBL/GenBank/DDBJ databases">
        <title>A genome reference for cultivated species of the human gut microbiota.</title>
        <authorList>
            <person name="Zou Y."/>
            <person name="Xue W."/>
            <person name="Luo G."/>
        </authorList>
    </citation>
    <scope>NUCLEOTIDE SEQUENCE [LARGE SCALE GENOMIC DNA]</scope>
    <source>
        <strain evidence="1 2">AF19-1AC</strain>
    </source>
</reference>
<accession>A0A412MZN0</accession>
<dbReference type="EMBL" id="QRWP01000012">
    <property type="protein sequence ID" value="RGT30786.1"/>
    <property type="molecule type" value="Genomic_DNA"/>
</dbReference>
<gene>
    <name evidence="1" type="ORF">DWX38_13720</name>
</gene>
<protein>
    <submittedName>
        <fullName evidence="1">Uncharacterized protein</fullName>
    </submittedName>
</protein>
<dbReference type="AlphaFoldDB" id="A0A412MZN0"/>